<keyword evidence="2" id="KW-1185">Reference proteome</keyword>
<reference evidence="1" key="5">
    <citation type="journal article" date="2021" name="G3 (Bethesda)">
        <title>Aegilops tauschii genome assembly Aet v5.0 features greater sequence contiguity and improved annotation.</title>
        <authorList>
            <person name="Wang L."/>
            <person name="Zhu T."/>
            <person name="Rodriguez J.C."/>
            <person name="Deal K.R."/>
            <person name="Dubcovsky J."/>
            <person name="McGuire P.E."/>
            <person name="Lux T."/>
            <person name="Spannagl M."/>
            <person name="Mayer K.F.X."/>
            <person name="Baldrich P."/>
            <person name="Meyers B.C."/>
            <person name="Huo N."/>
            <person name="Gu Y.Q."/>
            <person name="Zhou H."/>
            <person name="Devos K.M."/>
            <person name="Bennetzen J.L."/>
            <person name="Unver T."/>
            <person name="Budak H."/>
            <person name="Gulick P.J."/>
            <person name="Galiba G."/>
            <person name="Kalapos B."/>
            <person name="Nelson D.R."/>
            <person name="Li P."/>
            <person name="You F.M."/>
            <person name="Luo M.C."/>
            <person name="Dvorak J."/>
        </authorList>
    </citation>
    <scope>NUCLEOTIDE SEQUENCE [LARGE SCALE GENOMIC DNA]</scope>
    <source>
        <strain evidence="1">cv. AL8/78</strain>
    </source>
</reference>
<sequence>MNAVEMWHLDTCEFDNQILALLGDLNSTCLAKFPDGNGPTWPLWPQGQFKRPRVDPYKEYLVTLLAEYFGLIQILALHCL</sequence>
<reference evidence="1" key="3">
    <citation type="journal article" date="2017" name="Nature">
        <title>Genome sequence of the progenitor of the wheat D genome Aegilops tauschii.</title>
        <authorList>
            <person name="Luo M.C."/>
            <person name="Gu Y.Q."/>
            <person name="Puiu D."/>
            <person name="Wang H."/>
            <person name="Twardziok S.O."/>
            <person name="Deal K.R."/>
            <person name="Huo N."/>
            <person name="Zhu T."/>
            <person name="Wang L."/>
            <person name="Wang Y."/>
            <person name="McGuire P.E."/>
            <person name="Liu S."/>
            <person name="Long H."/>
            <person name="Ramasamy R.K."/>
            <person name="Rodriguez J.C."/>
            <person name="Van S.L."/>
            <person name="Yuan L."/>
            <person name="Wang Z."/>
            <person name="Xia Z."/>
            <person name="Xiao L."/>
            <person name="Anderson O.D."/>
            <person name="Ouyang S."/>
            <person name="Liang Y."/>
            <person name="Zimin A.V."/>
            <person name="Pertea G."/>
            <person name="Qi P."/>
            <person name="Bennetzen J.L."/>
            <person name="Dai X."/>
            <person name="Dawson M.W."/>
            <person name="Muller H.G."/>
            <person name="Kugler K."/>
            <person name="Rivarola-Duarte L."/>
            <person name="Spannagl M."/>
            <person name="Mayer K.F.X."/>
            <person name="Lu F.H."/>
            <person name="Bevan M.W."/>
            <person name="Leroy P."/>
            <person name="Li P."/>
            <person name="You F.M."/>
            <person name="Sun Q."/>
            <person name="Liu Z."/>
            <person name="Lyons E."/>
            <person name="Wicker T."/>
            <person name="Salzberg S.L."/>
            <person name="Devos K.M."/>
            <person name="Dvorak J."/>
        </authorList>
    </citation>
    <scope>NUCLEOTIDE SEQUENCE [LARGE SCALE GENOMIC DNA]</scope>
    <source>
        <strain evidence="1">cv. AL8/78</strain>
    </source>
</reference>
<name>A0A453KCK1_AEGTS</name>
<reference evidence="1" key="4">
    <citation type="submission" date="2019-03" db="UniProtKB">
        <authorList>
            <consortium name="EnsemblPlants"/>
        </authorList>
    </citation>
    <scope>IDENTIFICATION</scope>
</reference>
<dbReference type="Gramene" id="AET5Gv20372000.5">
    <property type="protein sequence ID" value="AET5Gv20372000.5"/>
    <property type="gene ID" value="AET5Gv20372000"/>
</dbReference>
<protein>
    <submittedName>
        <fullName evidence="1">Uncharacterized protein</fullName>
    </submittedName>
</protein>
<organism evidence="1 2">
    <name type="scientific">Aegilops tauschii subsp. strangulata</name>
    <name type="common">Goatgrass</name>
    <dbReference type="NCBI Taxonomy" id="200361"/>
    <lineage>
        <taxon>Eukaryota</taxon>
        <taxon>Viridiplantae</taxon>
        <taxon>Streptophyta</taxon>
        <taxon>Embryophyta</taxon>
        <taxon>Tracheophyta</taxon>
        <taxon>Spermatophyta</taxon>
        <taxon>Magnoliopsida</taxon>
        <taxon>Liliopsida</taxon>
        <taxon>Poales</taxon>
        <taxon>Poaceae</taxon>
        <taxon>BOP clade</taxon>
        <taxon>Pooideae</taxon>
        <taxon>Triticodae</taxon>
        <taxon>Triticeae</taxon>
        <taxon>Triticinae</taxon>
        <taxon>Aegilops</taxon>
    </lineage>
</organism>
<dbReference type="EnsemblPlants" id="AET5Gv20372000.5">
    <property type="protein sequence ID" value="AET5Gv20372000.5"/>
    <property type="gene ID" value="AET5Gv20372000"/>
</dbReference>
<reference evidence="2" key="2">
    <citation type="journal article" date="2017" name="Nat. Plants">
        <title>The Aegilops tauschii genome reveals multiple impacts of transposons.</title>
        <authorList>
            <person name="Zhao G."/>
            <person name="Zou C."/>
            <person name="Li K."/>
            <person name="Wang K."/>
            <person name="Li T."/>
            <person name="Gao L."/>
            <person name="Zhang X."/>
            <person name="Wang H."/>
            <person name="Yang Z."/>
            <person name="Liu X."/>
            <person name="Jiang W."/>
            <person name="Mao L."/>
            <person name="Kong X."/>
            <person name="Jiao Y."/>
            <person name="Jia J."/>
        </authorList>
    </citation>
    <scope>NUCLEOTIDE SEQUENCE [LARGE SCALE GENOMIC DNA]</scope>
    <source>
        <strain evidence="2">cv. AL8/78</strain>
    </source>
</reference>
<dbReference type="Proteomes" id="UP000015105">
    <property type="component" value="Chromosome 5D"/>
</dbReference>
<proteinExistence type="predicted"/>
<dbReference type="AlphaFoldDB" id="A0A453KCK1"/>
<accession>A0A453KCK1</accession>
<evidence type="ECO:0000313" key="2">
    <source>
        <dbReference type="Proteomes" id="UP000015105"/>
    </source>
</evidence>
<evidence type="ECO:0000313" key="1">
    <source>
        <dbReference type="EnsemblPlants" id="AET5Gv20372000.5"/>
    </source>
</evidence>
<reference evidence="2" key="1">
    <citation type="journal article" date="2014" name="Science">
        <title>Ancient hybridizations among the ancestral genomes of bread wheat.</title>
        <authorList>
            <consortium name="International Wheat Genome Sequencing Consortium,"/>
            <person name="Marcussen T."/>
            <person name="Sandve S.R."/>
            <person name="Heier L."/>
            <person name="Spannagl M."/>
            <person name="Pfeifer M."/>
            <person name="Jakobsen K.S."/>
            <person name="Wulff B.B."/>
            <person name="Steuernagel B."/>
            <person name="Mayer K.F."/>
            <person name="Olsen O.A."/>
        </authorList>
    </citation>
    <scope>NUCLEOTIDE SEQUENCE [LARGE SCALE GENOMIC DNA]</scope>
    <source>
        <strain evidence="2">cv. AL8/78</strain>
    </source>
</reference>